<evidence type="ECO:0000313" key="7">
    <source>
        <dbReference type="Proteomes" id="UP000019243"/>
    </source>
</evidence>
<dbReference type="RefSeq" id="WP_035313045.1">
    <property type="nucleotide sequence ID" value="NZ_AODH01000004.1"/>
</dbReference>
<evidence type="ECO:0000259" key="5">
    <source>
        <dbReference type="PROSITE" id="PS51462"/>
    </source>
</evidence>
<dbReference type="InterPro" id="IPR020084">
    <property type="entry name" value="NUDIX_hydrolase_CS"/>
</dbReference>
<dbReference type="InterPro" id="IPR020476">
    <property type="entry name" value="Nudix_hydrolase"/>
</dbReference>
<dbReference type="PANTHER" id="PTHR43222:SF2">
    <property type="entry name" value="NUDIX HYDROLASE 23, CHLOROPLASTIC"/>
    <property type="match status" value="1"/>
</dbReference>
<dbReference type="EMBL" id="AODH01000004">
    <property type="protein sequence ID" value="EUJ42029.1"/>
    <property type="molecule type" value="Genomic_DNA"/>
</dbReference>
<comment type="cofactor">
    <cofactor evidence="1">
        <name>Mg(2+)</name>
        <dbReference type="ChEBI" id="CHEBI:18420"/>
    </cofactor>
</comment>
<dbReference type="SUPFAM" id="SSF55811">
    <property type="entry name" value="Nudix"/>
    <property type="match status" value="1"/>
</dbReference>
<dbReference type="PRINTS" id="PR00502">
    <property type="entry name" value="NUDIXFAMILY"/>
</dbReference>
<dbReference type="InterPro" id="IPR015797">
    <property type="entry name" value="NUDIX_hydrolase-like_dom_sf"/>
</dbReference>
<evidence type="ECO:0000313" key="6">
    <source>
        <dbReference type="EMBL" id="EUJ42029.1"/>
    </source>
</evidence>
<keyword evidence="2 4" id="KW-0378">Hydrolase</keyword>
<dbReference type="InterPro" id="IPR000086">
    <property type="entry name" value="NUDIX_hydrolase_dom"/>
</dbReference>
<dbReference type="Gene3D" id="3.90.79.10">
    <property type="entry name" value="Nucleoside Triphosphate Pyrophosphohydrolase"/>
    <property type="match status" value="1"/>
</dbReference>
<evidence type="ECO:0000256" key="3">
    <source>
        <dbReference type="ARBA" id="ARBA00022842"/>
    </source>
</evidence>
<organism evidence="6 7">
    <name type="scientific">Brochothrix campestris FSL F6-1037</name>
    <dbReference type="NCBI Taxonomy" id="1265861"/>
    <lineage>
        <taxon>Bacteria</taxon>
        <taxon>Bacillati</taxon>
        <taxon>Bacillota</taxon>
        <taxon>Bacilli</taxon>
        <taxon>Bacillales</taxon>
        <taxon>Listeriaceae</taxon>
        <taxon>Brochothrix</taxon>
    </lineage>
</organism>
<comment type="similarity">
    <text evidence="4">Belongs to the Nudix hydrolase family.</text>
</comment>
<dbReference type="OrthoDB" id="9804563at2"/>
<dbReference type="PROSITE" id="PS00893">
    <property type="entry name" value="NUDIX_BOX"/>
    <property type="match status" value="1"/>
</dbReference>
<accession>W7CQV6</accession>
<dbReference type="STRING" id="1265861.BCAMP_01470"/>
<dbReference type="Pfam" id="PF00293">
    <property type="entry name" value="NUDIX"/>
    <property type="match status" value="1"/>
</dbReference>
<evidence type="ECO:0000256" key="4">
    <source>
        <dbReference type="RuleBase" id="RU003476"/>
    </source>
</evidence>
<name>W7CQV6_9LIST</name>
<protein>
    <submittedName>
        <fullName evidence="6">MutT/Nudix family hydrolase</fullName>
    </submittedName>
</protein>
<sequence>MLKYTICFIKYHDSLLLLNRLKAPWMGSWNGVGGKLEPNETPQACIIREIHEETGIRLDKVTARGEMRWTNFGTANGGMYLFTAELTKKPFVGPQVSIEGLLDFKTIEWVLSPDNTGVVNNIKPLLATLFEAEPTSIYQADYEVNNLIRFVKVQ</sequence>
<dbReference type="CDD" id="cd18886">
    <property type="entry name" value="NUDIX_MutT_Nudt1"/>
    <property type="match status" value="1"/>
</dbReference>
<evidence type="ECO:0000256" key="1">
    <source>
        <dbReference type="ARBA" id="ARBA00001946"/>
    </source>
</evidence>
<dbReference type="PROSITE" id="PS51462">
    <property type="entry name" value="NUDIX"/>
    <property type="match status" value="1"/>
</dbReference>
<dbReference type="GO" id="GO:0016787">
    <property type="term" value="F:hydrolase activity"/>
    <property type="evidence" value="ECO:0007669"/>
    <property type="project" value="UniProtKB-KW"/>
</dbReference>
<proteinExistence type="inferred from homology"/>
<dbReference type="PATRIC" id="fig|1265861.3.peg.285"/>
<keyword evidence="3" id="KW-0460">Magnesium</keyword>
<feature type="domain" description="Nudix hydrolase" evidence="5">
    <location>
        <begin position="1"/>
        <end position="132"/>
    </location>
</feature>
<gene>
    <name evidence="6" type="ORF">BCAMP_01470</name>
</gene>
<keyword evidence="7" id="KW-1185">Reference proteome</keyword>
<evidence type="ECO:0000256" key="2">
    <source>
        <dbReference type="ARBA" id="ARBA00022801"/>
    </source>
</evidence>
<dbReference type="PANTHER" id="PTHR43222">
    <property type="entry name" value="NUDIX HYDROLASE 23"/>
    <property type="match status" value="1"/>
</dbReference>
<reference evidence="6 7" key="1">
    <citation type="submission" date="2012-12" db="EMBL/GenBank/DDBJ databases">
        <title>Novel taxa of Listeriaceae from agricultural environments in the United States.</title>
        <authorList>
            <person name="den Bakker H.C."/>
            <person name="Allred A."/>
            <person name="Warchocki S."/>
            <person name="Wright E.M."/>
            <person name="Burrell A."/>
            <person name="Nightingale K.K."/>
            <person name="Kephart D."/>
            <person name="Wiedmann M."/>
        </authorList>
    </citation>
    <scope>NUCLEOTIDE SEQUENCE [LARGE SCALE GENOMIC DNA]</scope>
    <source>
        <strain evidence="6 7">FSL F6-1037</strain>
    </source>
</reference>
<comment type="caution">
    <text evidence="6">The sequence shown here is derived from an EMBL/GenBank/DDBJ whole genome shotgun (WGS) entry which is preliminary data.</text>
</comment>
<dbReference type="Proteomes" id="UP000019243">
    <property type="component" value="Unassembled WGS sequence"/>
</dbReference>
<dbReference type="AlphaFoldDB" id="W7CQV6"/>